<evidence type="ECO:0008006" key="4">
    <source>
        <dbReference type="Google" id="ProtNLM"/>
    </source>
</evidence>
<comment type="caution">
    <text evidence="2">The sequence shown here is derived from an EMBL/GenBank/DDBJ whole genome shotgun (WGS) entry which is preliminary data.</text>
</comment>
<proteinExistence type="predicted"/>
<organism evidence="2 3">
    <name type="scientific">Luteolibacter algae</name>
    <dbReference type="NCBI Taxonomy" id="454151"/>
    <lineage>
        <taxon>Bacteria</taxon>
        <taxon>Pseudomonadati</taxon>
        <taxon>Verrucomicrobiota</taxon>
        <taxon>Verrucomicrobiia</taxon>
        <taxon>Verrucomicrobiales</taxon>
        <taxon>Verrucomicrobiaceae</taxon>
        <taxon>Luteolibacter</taxon>
    </lineage>
</organism>
<dbReference type="Proteomes" id="UP001597375">
    <property type="component" value="Unassembled WGS sequence"/>
</dbReference>
<feature type="chain" id="PRO_5046873424" description="Outer membrane beta-barrel protein" evidence="1">
    <location>
        <begin position="21"/>
        <end position="411"/>
    </location>
</feature>
<accession>A0ABW5D2L4</accession>
<evidence type="ECO:0000256" key="1">
    <source>
        <dbReference type="SAM" id="SignalP"/>
    </source>
</evidence>
<protein>
    <recommendedName>
        <fullName evidence="4">Outer membrane beta-barrel protein</fullName>
    </recommendedName>
</protein>
<reference evidence="3" key="1">
    <citation type="journal article" date="2019" name="Int. J. Syst. Evol. Microbiol.">
        <title>The Global Catalogue of Microorganisms (GCM) 10K type strain sequencing project: providing services to taxonomists for standard genome sequencing and annotation.</title>
        <authorList>
            <consortium name="The Broad Institute Genomics Platform"/>
            <consortium name="The Broad Institute Genome Sequencing Center for Infectious Disease"/>
            <person name="Wu L."/>
            <person name="Ma J."/>
        </authorList>
    </citation>
    <scope>NUCLEOTIDE SEQUENCE [LARGE SCALE GENOMIC DNA]</scope>
    <source>
        <strain evidence="3">CGMCC 4.7106</strain>
    </source>
</reference>
<evidence type="ECO:0000313" key="3">
    <source>
        <dbReference type="Proteomes" id="UP001597375"/>
    </source>
</evidence>
<keyword evidence="3" id="KW-1185">Reference proteome</keyword>
<dbReference type="SUPFAM" id="SSF56935">
    <property type="entry name" value="Porins"/>
    <property type="match status" value="1"/>
</dbReference>
<keyword evidence="1" id="KW-0732">Signal</keyword>
<feature type="signal peptide" evidence="1">
    <location>
        <begin position="1"/>
        <end position="20"/>
    </location>
</feature>
<sequence>MKTKTALSLITALTASMAYGKGLYYVPNDTEESVPISWSVGVNAIWDDNTTPGGATDGDETFSLNPYVGLSFVSVTPQTTWDVYARLGVIYYLDEPSAAGSDDTYGQARVGVNLTHRFNERLRLTSRNFLSYELEPDYSYGFATTRQLGEYLYWQTDNALGYRWTERFATYTGFELTGLDYDNVANQDRFTWTLYNQFRYQLSPQTVATATYRYSQTDADGLAQDSNDQFLLVGLEHRFSPSTILVANAGAQIRDVDGGDNSTNPYLELTLRSQINQQFSVRGFVRYGAEVYDTVQSVPGLPFFDSGLAEFDSRLTLRVGVSGEYQISPSLSIFGGVDVINTSYEDGRGVISGAQTGDKDETLVNAYVGASLKLTEYLYGTLSYNFTNSDSDLVNRDYDRNRVNLGLRAEF</sequence>
<dbReference type="EMBL" id="JBHUIT010000001">
    <property type="protein sequence ID" value="MFD2255292.1"/>
    <property type="molecule type" value="Genomic_DNA"/>
</dbReference>
<gene>
    <name evidence="2" type="ORF">ACFSSA_01270</name>
</gene>
<name>A0ABW5D2L4_9BACT</name>
<evidence type="ECO:0000313" key="2">
    <source>
        <dbReference type="EMBL" id="MFD2255292.1"/>
    </source>
</evidence>
<dbReference type="RefSeq" id="WP_386817951.1">
    <property type="nucleotide sequence ID" value="NZ_JBHUIT010000001.1"/>
</dbReference>